<dbReference type="PANTHER" id="PTHR46276">
    <property type="entry name" value="E3 UBIQUITIN-PROTEIN LIGASE UBR5"/>
    <property type="match status" value="1"/>
</dbReference>
<dbReference type="GO" id="GO:0003723">
    <property type="term" value="F:RNA binding"/>
    <property type="evidence" value="ECO:0007669"/>
    <property type="project" value="InterPro"/>
</dbReference>
<accession>A0A8C5FEN9</accession>
<dbReference type="SMART" id="SM00517">
    <property type="entry name" value="PolyA"/>
    <property type="match status" value="3"/>
</dbReference>
<protein>
    <submittedName>
        <fullName evidence="2">Uncharacterized LOC115531911</fullName>
    </submittedName>
</protein>
<reference evidence="2" key="1">
    <citation type="submission" date="2025-08" db="UniProtKB">
        <authorList>
            <consortium name="Ensembl"/>
        </authorList>
    </citation>
    <scope>IDENTIFICATION</scope>
</reference>
<dbReference type="Pfam" id="PF00658">
    <property type="entry name" value="MLLE"/>
    <property type="match status" value="3"/>
</dbReference>
<dbReference type="GeneID" id="115531911"/>
<evidence type="ECO:0000313" key="2">
    <source>
        <dbReference type="Ensembl" id="ENSGMOP00000031099.1"/>
    </source>
</evidence>
<reference evidence="2" key="2">
    <citation type="submission" date="2025-09" db="UniProtKB">
        <authorList>
            <consortium name="Ensembl"/>
        </authorList>
    </citation>
    <scope>IDENTIFICATION</scope>
</reference>
<dbReference type="OrthoDB" id="19742at2759"/>
<dbReference type="AlphaFoldDB" id="A0A8C5FEN9"/>
<proteinExistence type="predicted"/>
<dbReference type="GO" id="GO:0000209">
    <property type="term" value="P:protein polyubiquitination"/>
    <property type="evidence" value="ECO:0007669"/>
    <property type="project" value="TreeGrafter"/>
</dbReference>
<dbReference type="Proteomes" id="UP000694546">
    <property type="component" value="Chromosome 19"/>
</dbReference>
<gene>
    <name evidence="2" type="primary">LOC115531911</name>
</gene>
<evidence type="ECO:0000259" key="1">
    <source>
        <dbReference type="PROSITE" id="PS51309"/>
    </source>
</evidence>
<dbReference type="RefSeq" id="XP_030197114.1">
    <property type="nucleotide sequence ID" value="XM_030341254.1"/>
</dbReference>
<dbReference type="GO" id="GO:0005634">
    <property type="term" value="C:nucleus"/>
    <property type="evidence" value="ECO:0007669"/>
    <property type="project" value="TreeGrafter"/>
</dbReference>
<dbReference type="OMA" id="SRIYPKH"/>
<evidence type="ECO:0000313" key="3">
    <source>
        <dbReference type="Proteomes" id="UP000694546"/>
    </source>
</evidence>
<keyword evidence="3" id="KW-1185">Reference proteome</keyword>
<dbReference type="Gene3D" id="1.10.1900.10">
    <property type="entry name" value="c-terminal domain of poly(a) binding protein"/>
    <property type="match status" value="3"/>
</dbReference>
<feature type="domain" description="PABC" evidence="1">
    <location>
        <begin position="51"/>
        <end position="128"/>
    </location>
</feature>
<name>A0A8C5FEN9_GADMO</name>
<dbReference type="GO" id="GO:0005737">
    <property type="term" value="C:cytoplasm"/>
    <property type="evidence" value="ECO:0007669"/>
    <property type="project" value="TreeGrafter"/>
</dbReference>
<dbReference type="SUPFAM" id="SSF63570">
    <property type="entry name" value="PABC (PABP) domain"/>
    <property type="match status" value="3"/>
</dbReference>
<dbReference type="GeneTree" id="ENSGT00390000011509"/>
<dbReference type="GO" id="GO:0090263">
    <property type="term" value="P:positive regulation of canonical Wnt signaling pathway"/>
    <property type="evidence" value="ECO:0007669"/>
    <property type="project" value="TreeGrafter"/>
</dbReference>
<dbReference type="InterPro" id="IPR002004">
    <property type="entry name" value="PABP_HYD_C"/>
</dbReference>
<sequence length="279" mass="30705">MLKSPSRIMLGEREDKWVRKAAKSFKNSLRFWGAVDGSNDGWSGTRQLACSVVTDPCGLSDMEGEGALEALGEQLYSLIYPKHAEIAGKLTGMLLELPGPALSQMLEDEALLAGALEKALSALDKQLVPSKRPYNDEENVSGSSDSLGDQLFELVDTYNTGHSHKITGMLLEQHKETVLKLFSEPTLLQEQVNLSLKTLNEQELETCMSDPSLMEDMDRLGENLFLLVERLDPVHATDITGMLLEMDPSTLPQLLRDNKALEGAVRKAQAALENFKSSV</sequence>
<dbReference type="GO" id="GO:0034450">
    <property type="term" value="F:ubiquitin-ubiquitin ligase activity"/>
    <property type="evidence" value="ECO:0007669"/>
    <property type="project" value="TreeGrafter"/>
</dbReference>
<dbReference type="PANTHER" id="PTHR46276:SF1">
    <property type="entry name" value="E3 UBIQUITIN-PROTEIN LIGASE UBR5"/>
    <property type="match status" value="1"/>
</dbReference>
<organism evidence="2 3">
    <name type="scientific">Gadus morhua</name>
    <name type="common">Atlantic cod</name>
    <dbReference type="NCBI Taxonomy" id="8049"/>
    <lineage>
        <taxon>Eukaryota</taxon>
        <taxon>Metazoa</taxon>
        <taxon>Chordata</taxon>
        <taxon>Craniata</taxon>
        <taxon>Vertebrata</taxon>
        <taxon>Euteleostomi</taxon>
        <taxon>Actinopterygii</taxon>
        <taxon>Neopterygii</taxon>
        <taxon>Teleostei</taxon>
        <taxon>Neoteleostei</taxon>
        <taxon>Acanthomorphata</taxon>
        <taxon>Zeiogadaria</taxon>
        <taxon>Gadariae</taxon>
        <taxon>Gadiformes</taxon>
        <taxon>Gadoidei</taxon>
        <taxon>Gadidae</taxon>
        <taxon>Gadus</taxon>
    </lineage>
</organism>
<feature type="domain" description="PABC" evidence="1">
    <location>
        <begin position="200"/>
        <end position="277"/>
    </location>
</feature>
<dbReference type="InterPro" id="IPR036053">
    <property type="entry name" value="PABP-dom"/>
</dbReference>
<dbReference type="PROSITE" id="PS51309">
    <property type="entry name" value="PABC"/>
    <property type="match status" value="2"/>
</dbReference>
<dbReference type="Ensembl" id="ENSGMOT00000046793.1">
    <property type="protein sequence ID" value="ENSGMOP00000031099.1"/>
    <property type="gene ID" value="ENSGMOG00000035073.1"/>
</dbReference>